<proteinExistence type="evidence at transcript level"/>
<dbReference type="AlphaFoldDB" id="G9K9D5"/>
<sequence length="73" mass="8448">RHPWCRRCTRTSQPGVPRWFACTQASGTWSWSGQWDRYLWVTAGGRRSSVALTLCWTRKDSSTQTATAGRSWR</sequence>
<protein>
    <submittedName>
        <fullName evidence="1">Mannosidase, alpha, class 2B, member 1</fullName>
    </submittedName>
</protein>
<dbReference type="EMBL" id="JP012912">
    <property type="protein sequence ID" value="AES01510.1"/>
    <property type="molecule type" value="mRNA"/>
</dbReference>
<name>G9K9D5_MUSPF</name>
<organism evidence="1">
    <name type="scientific">Mustela putorius furo</name>
    <name type="common">European domestic ferret</name>
    <name type="synonym">Mustela furo</name>
    <dbReference type="NCBI Taxonomy" id="9669"/>
    <lineage>
        <taxon>Eukaryota</taxon>
        <taxon>Metazoa</taxon>
        <taxon>Chordata</taxon>
        <taxon>Craniata</taxon>
        <taxon>Vertebrata</taxon>
        <taxon>Euteleostomi</taxon>
        <taxon>Mammalia</taxon>
        <taxon>Eutheria</taxon>
        <taxon>Laurasiatheria</taxon>
        <taxon>Carnivora</taxon>
        <taxon>Caniformia</taxon>
        <taxon>Musteloidea</taxon>
        <taxon>Mustelidae</taxon>
        <taxon>Mustelinae</taxon>
        <taxon>Mustela</taxon>
    </lineage>
</organism>
<feature type="non-terminal residue" evidence="1">
    <location>
        <position position="73"/>
    </location>
</feature>
<evidence type="ECO:0000313" key="1">
    <source>
        <dbReference type="EMBL" id="AES01510.1"/>
    </source>
</evidence>
<reference evidence="1" key="1">
    <citation type="journal article" date="2013" name="J. Virol.">
        <title>Sequencing, annotation, and characterization of the influenza ferret infectome.</title>
        <authorList>
            <person name="Leon A.J."/>
            <person name="Banner D."/>
            <person name="Xu L."/>
            <person name="Ran L."/>
            <person name="Peng Z."/>
            <person name="Yi K."/>
            <person name="Chen C."/>
            <person name="Xu F."/>
            <person name="Huang J."/>
            <person name="Zhao Z."/>
            <person name="Lin Z."/>
            <person name="Huang S.H."/>
            <person name="Fang Y."/>
            <person name="Kelvin A.A."/>
            <person name="Ross T.M."/>
            <person name="Farooqui A."/>
            <person name="Kelvin D.J."/>
        </authorList>
    </citation>
    <scope>NUCLEOTIDE SEQUENCE</scope>
    <source>
        <tissue evidence="1">Lungs</tissue>
    </source>
</reference>
<accession>G9K9D5</accession>
<feature type="non-terminal residue" evidence="1">
    <location>
        <position position="1"/>
    </location>
</feature>